<reference evidence="7 8" key="1">
    <citation type="submission" date="2011-11" db="EMBL/GenBank/DDBJ databases">
        <title>Complete sequence of Spirochaeta sp. grapes.</title>
        <authorList>
            <consortium name="US DOE Joint Genome Institute"/>
            <person name="Lucas S."/>
            <person name="Han J."/>
            <person name="Lapidus A."/>
            <person name="Cheng J.-F."/>
            <person name="Goodwin L."/>
            <person name="Pitluck S."/>
            <person name="Peters L."/>
            <person name="Ovchinnikova G."/>
            <person name="Munk A.C."/>
            <person name="Detter J.C."/>
            <person name="Han C."/>
            <person name="Tapia R."/>
            <person name="Land M."/>
            <person name="Hauser L."/>
            <person name="Kyrpides N."/>
            <person name="Ivanova N."/>
            <person name="Pagani I."/>
            <person name="Ritalahtilisa K."/>
            <person name="Loeffler F."/>
            <person name="Woyke T."/>
        </authorList>
    </citation>
    <scope>NUCLEOTIDE SEQUENCE [LARGE SCALE GENOMIC DNA]</scope>
    <source>
        <strain evidence="8">ATCC BAA-1885 / DSM 22778 / Grapes</strain>
    </source>
</reference>
<evidence type="ECO:0000313" key="8">
    <source>
        <dbReference type="Proteomes" id="UP000005632"/>
    </source>
</evidence>
<keyword evidence="2" id="KW-0645">Protease</keyword>
<dbReference type="AlphaFoldDB" id="G8QRG8"/>
<dbReference type="STRING" id="158190.SpiGrapes_2112"/>
<organism evidence="7 8">
    <name type="scientific">Sphaerochaeta pleomorpha (strain ATCC BAA-1885 / DSM 22778 / Grapes)</name>
    <dbReference type="NCBI Taxonomy" id="158190"/>
    <lineage>
        <taxon>Bacteria</taxon>
        <taxon>Pseudomonadati</taxon>
        <taxon>Spirochaetota</taxon>
        <taxon>Spirochaetia</taxon>
        <taxon>Spirochaetales</taxon>
        <taxon>Sphaerochaetaceae</taxon>
        <taxon>Sphaerochaeta</taxon>
    </lineage>
</organism>
<accession>G8QRG8</accession>
<dbReference type="GO" id="GO:0008233">
    <property type="term" value="F:peptidase activity"/>
    <property type="evidence" value="ECO:0007669"/>
    <property type="project" value="UniProtKB-KW"/>
</dbReference>
<dbReference type="Gene3D" id="3.40.630.10">
    <property type="entry name" value="Zn peptidases"/>
    <property type="match status" value="1"/>
</dbReference>
<gene>
    <name evidence="7" type="ordered locus">SpiGrapes_2112</name>
</gene>
<dbReference type="HOGENOM" id="CLU_021802_11_1_12"/>
<dbReference type="KEGG" id="sgp:SpiGrapes_2112"/>
<evidence type="ECO:0000256" key="1">
    <source>
        <dbReference type="ARBA" id="ARBA00006247"/>
    </source>
</evidence>
<evidence type="ECO:0000256" key="2">
    <source>
        <dbReference type="ARBA" id="ARBA00022670"/>
    </source>
</evidence>
<dbReference type="Pfam" id="PF07687">
    <property type="entry name" value="M20_dimer"/>
    <property type="match status" value="1"/>
</dbReference>
<dbReference type="SUPFAM" id="SSF53187">
    <property type="entry name" value="Zn-dependent exopeptidases"/>
    <property type="match status" value="1"/>
</dbReference>
<keyword evidence="5" id="KW-0862">Zinc</keyword>
<dbReference type="Gene3D" id="3.30.70.360">
    <property type="match status" value="1"/>
</dbReference>
<proteinExistence type="inferred from homology"/>
<dbReference type="GO" id="GO:0046872">
    <property type="term" value="F:metal ion binding"/>
    <property type="evidence" value="ECO:0007669"/>
    <property type="project" value="UniProtKB-KW"/>
</dbReference>
<keyword evidence="3" id="KW-0479">Metal-binding</keyword>
<dbReference type="PANTHER" id="PTHR45962:SF1">
    <property type="entry name" value="N-FATTY-ACYL-AMINO ACID SYNTHASE_HYDROLASE PM20D1"/>
    <property type="match status" value="1"/>
</dbReference>
<evidence type="ECO:0000313" key="7">
    <source>
        <dbReference type="EMBL" id="AEV29890.1"/>
    </source>
</evidence>
<protein>
    <submittedName>
        <fullName evidence="7">Acetylornithine deacetylase/succinyldiaminopimelate desuccinylase-like deacylase</fullName>
    </submittedName>
</protein>
<feature type="domain" description="Peptidase M20 dimerisation" evidence="6">
    <location>
        <begin position="232"/>
        <end position="377"/>
    </location>
</feature>
<evidence type="ECO:0000256" key="3">
    <source>
        <dbReference type="ARBA" id="ARBA00022723"/>
    </source>
</evidence>
<sequence>MVLLSILIVLLFPVTIATVRTLILQNTDKKRIVGTRIEENKEAITKLQAAITFKTVSNLDTNLVDWNEFERFHEYLKQAFPLATQTLQIPSDSPHNLIYCLPGTNVEAEPALLTAHQDVVSAQPSQWKHDPFKGDEAEGFIWGRGSFDCKLQLIAILQAFEEMVSSGIKPQRTWYAAFGCDEEVNGGEAGATLIARQFERMGLTFSLIMDEGGAVAERYIGGINRPIAVVGVAEKGYLDAELSCCQEAGHSSTPTFPTALGKISEALVKIERTKHKATFTQPVIKMLENIGKEAPFPFAFLFLNLWLTKPILKATFAKNPTLNAIIRTTSVPTVIQASDKNNVIALQATAVVNSRLLSSDDEKSTVKWIQDTVKDKNITVKVMRYDKPSKESPVEGKAYEAVKVSIKKCFPDAIVSSYLMLGATDARKYQNLAKYIYRFTPAQMDKSEISRMHGPDERMSKENISAAVSFFKVLMKNW</sequence>
<dbReference type="InterPro" id="IPR011650">
    <property type="entry name" value="Peptidase_M20_dimer"/>
</dbReference>
<evidence type="ECO:0000256" key="5">
    <source>
        <dbReference type="ARBA" id="ARBA00022833"/>
    </source>
</evidence>
<dbReference type="PANTHER" id="PTHR45962">
    <property type="entry name" value="N-FATTY-ACYL-AMINO ACID SYNTHASE/HYDROLASE PM20D1"/>
    <property type="match status" value="1"/>
</dbReference>
<dbReference type="Pfam" id="PF01546">
    <property type="entry name" value="Peptidase_M20"/>
    <property type="match status" value="1"/>
</dbReference>
<keyword evidence="8" id="KW-1185">Reference proteome</keyword>
<dbReference type="InterPro" id="IPR047177">
    <property type="entry name" value="Pept_M20A"/>
</dbReference>
<evidence type="ECO:0000256" key="4">
    <source>
        <dbReference type="ARBA" id="ARBA00022801"/>
    </source>
</evidence>
<evidence type="ECO:0000259" key="6">
    <source>
        <dbReference type="Pfam" id="PF07687"/>
    </source>
</evidence>
<dbReference type="InterPro" id="IPR002933">
    <property type="entry name" value="Peptidase_M20"/>
</dbReference>
<dbReference type="RefSeq" id="WP_014270731.1">
    <property type="nucleotide sequence ID" value="NC_016633.1"/>
</dbReference>
<dbReference type="GO" id="GO:0006508">
    <property type="term" value="P:proteolysis"/>
    <property type="evidence" value="ECO:0007669"/>
    <property type="project" value="UniProtKB-KW"/>
</dbReference>
<comment type="similarity">
    <text evidence="1">Belongs to the peptidase M20A family.</text>
</comment>
<dbReference type="eggNOG" id="COG0624">
    <property type="taxonomic scope" value="Bacteria"/>
</dbReference>
<dbReference type="Proteomes" id="UP000005632">
    <property type="component" value="Chromosome"/>
</dbReference>
<keyword evidence="4" id="KW-0378">Hydrolase</keyword>
<dbReference type="EMBL" id="CP003155">
    <property type="protein sequence ID" value="AEV29890.1"/>
    <property type="molecule type" value="Genomic_DNA"/>
</dbReference>
<dbReference type="Gene3D" id="1.10.150.900">
    <property type="match status" value="1"/>
</dbReference>
<name>G8QRG8_SPHPG</name>